<dbReference type="OrthoDB" id="9814788at2"/>
<dbReference type="Pfam" id="PF01968">
    <property type="entry name" value="Hydantoinase_A"/>
    <property type="match status" value="1"/>
</dbReference>
<dbReference type="Pfam" id="PF05378">
    <property type="entry name" value="Hydant_A_N"/>
    <property type="match status" value="1"/>
</dbReference>
<feature type="domain" description="Hydantoinase A/oxoprolinase" evidence="1">
    <location>
        <begin position="179"/>
        <end position="453"/>
    </location>
</feature>
<dbReference type="STRING" id="91360.SAMN05660330_01370"/>
<reference evidence="3 4" key="1">
    <citation type="submission" date="2016-10" db="EMBL/GenBank/DDBJ databases">
        <authorList>
            <person name="de Groot N.N."/>
        </authorList>
    </citation>
    <scope>NUCLEOTIDE SEQUENCE [LARGE SCALE GENOMIC DNA]</scope>
    <source>
        <strain evidence="3 4">DSM 12130</strain>
    </source>
</reference>
<dbReference type="Proteomes" id="UP000199073">
    <property type="component" value="Unassembled WGS sequence"/>
</dbReference>
<dbReference type="InterPro" id="IPR002821">
    <property type="entry name" value="Hydantoinase_A"/>
</dbReference>
<dbReference type="GO" id="GO:0006749">
    <property type="term" value="P:glutathione metabolic process"/>
    <property type="evidence" value="ECO:0007669"/>
    <property type="project" value="TreeGrafter"/>
</dbReference>
<feature type="domain" description="Hydantoinase/oxoprolinase N-terminal" evidence="2">
    <location>
        <begin position="6"/>
        <end position="155"/>
    </location>
</feature>
<evidence type="ECO:0000259" key="1">
    <source>
        <dbReference type="Pfam" id="PF01968"/>
    </source>
</evidence>
<dbReference type="AlphaFoldDB" id="A0A1H0NF49"/>
<evidence type="ECO:0000313" key="3">
    <source>
        <dbReference type="EMBL" id="SDO91221.1"/>
    </source>
</evidence>
<accession>A0A1H0NF49</accession>
<dbReference type="PANTHER" id="PTHR11365">
    <property type="entry name" value="5-OXOPROLINASE RELATED"/>
    <property type="match status" value="1"/>
</dbReference>
<dbReference type="InterPro" id="IPR043129">
    <property type="entry name" value="ATPase_NBD"/>
</dbReference>
<name>A0A1H0NF49_9BACT</name>
<dbReference type="GO" id="GO:0005829">
    <property type="term" value="C:cytosol"/>
    <property type="evidence" value="ECO:0007669"/>
    <property type="project" value="TreeGrafter"/>
</dbReference>
<evidence type="ECO:0000313" key="4">
    <source>
        <dbReference type="Proteomes" id="UP000199073"/>
    </source>
</evidence>
<keyword evidence="4" id="KW-1185">Reference proteome</keyword>
<proteinExistence type="predicted"/>
<protein>
    <submittedName>
        <fullName evidence="3">Hydantoinase/oxoprolinase N-terminal region</fullName>
    </submittedName>
</protein>
<dbReference type="PANTHER" id="PTHR11365:SF2">
    <property type="entry name" value="5-OXOPROLINASE"/>
    <property type="match status" value="1"/>
</dbReference>
<evidence type="ECO:0000259" key="2">
    <source>
        <dbReference type="Pfam" id="PF05378"/>
    </source>
</evidence>
<sequence>MLQIAGIDVGGTHVDGVILLGGKILAKEKVDADQQNLVESIISLLRKLVATPSLQPDQIHLSTTLCTNAIVNGALDEVGMIIQAGPGLNPSFLRCGDHVFFSDGAIDHRGHVVKKPDESLLAEAKKHFRDCGLDSIGVVTKFSHRNPVHERMIADNMVDSFSHISMGHRMSGLPNFPRRVYTTWINSGLQSRFDSFRKAILSGFAKLGLNCPCFILKADGGTMPFDLGARLPCETVHSGPSASVMGGLALAPVDDDAILLDIGGTTTDIALLAQGVPLFEPYGVTIAGRPTLIRALNTRSVGLGGDSTVAYRDNEFVIGPGRVGPPMAFGGVVPTPTDAMIVLGQLPGGSREKARQAMTALVGDQSPVHTAKQLLETFCGQLHRAVEQMVEEVFSRPVYTVSALLGRKRLEPAELIVVGGPASAMKNCLGENFKIPVTVPEHFEVANAIGAARTRPTMQATLFADTSEKILSIAEIGHREKIHNGYTMKDAEKRLTQVITSLARECGMGDLSDIEFIERQELNTVSGFYTTGKILSLKAQLMPGLNKI</sequence>
<dbReference type="EMBL" id="FNJI01000007">
    <property type="protein sequence ID" value="SDO91221.1"/>
    <property type="molecule type" value="Genomic_DNA"/>
</dbReference>
<dbReference type="SUPFAM" id="SSF53067">
    <property type="entry name" value="Actin-like ATPase domain"/>
    <property type="match status" value="1"/>
</dbReference>
<dbReference type="GO" id="GO:0017168">
    <property type="term" value="F:5-oxoprolinase (ATP-hydrolyzing) activity"/>
    <property type="evidence" value="ECO:0007669"/>
    <property type="project" value="TreeGrafter"/>
</dbReference>
<dbReference type="InterPro" id="IPR008040">
    <property type="entry name" value="Hydant_A_N"/>
</dbReference>
<gene>
    <name evidence="3" type="ORF">SAMN05660330_01370</name>
</gene>
<dbReference type="InterPro" id="IPR045079">
    <property type="entry name" value="Oxoprolinase-like"/>
</dbReference>
<dbReference type="RefSeq" id="WP_092221144.1">
    <property type="nucleotide sequence ID" value="NZ_FNJI01000007.1"/>
</dbReference>
<organism evidence="3 4">
    <name type="scientific">Desulforhopalus singaporensis</name>
    <dbReference type="NCBI Taxonomy" id="91360"/>
    <lineage>
        <taxon>Bacteria</taxon>
        <taxon>Pseudomonadati</taxon>
        <taxon>Thermodesulfobacteriota</taxon>
        <taxon>Desulfobulbia</taxon>
        <taxon>Desulfobulbales</taxon>
        <taxon>Desulfocapsaceae</taxon>
        <taxon>Desulforhopalus</taxon>
    </lineage>
</organism>